<keyword evidence="9" id="KW-1185">Reference proteome</keyword>
<dbReference type="Pfam" id="PF08240">
    <property type="entry name" value="ADH_N"/>
    <property type="match status" value="1"/>
</dbReference>
<evidence type="ECO:0000256" key="2">
    <source>
        <dbReference type="ARBA" id="ARBA00008072"/>
    </source>
</evidence>
<sequence>MTACGAPVASRAGAPANGTQRAVVYAGPGRAAVGDAPMPSLQTRAAPGVLPRRCDHGVIVRTLATCVCGSDQHTLHGPGAAEGMVLGHELTGVVVETGRDVERVKAGDVVSVPFNVACGRCPNCRAGRTGHCLTTNPARPGATYGMGEGFGGWAGLQAEYALVPYADFNLYVFADPDQARERLLDVALIGDILPTGYHAARSAGVGPGSTVYIAGAGPVGLASAVACRMLGAAAVIVGDFNRERLEHVRSLGFAAADLGGGDLAGTVAETAGVPYVDAGIDCVGVSDAAVAGAGADGATPRAAALNDVIGVVRHGGAISVPGVYPAGAPGARPPLGVWLGGIWSKAITVSTGATPARRYQDELATAVLLGGVAIADAVRATAVPLERGAEAYELSGAGASRKFVLTP</sequence>
<dbReference type="PROSITE" id="PS00059">
    <property type="entry name" value="ADH_ZINC"/>
    <property type="match status" value="1"/>
</dbReference>
<evidence type="ECO:0000256" key="4">
    <source>
        <dbReference type="ARBA" id="ARBA00022833"/>
    </source>
</evidence>
<evidence type="ECO:0000256" key="1">
    <source>
        <dbReference type="ARBA" id="ARBA00001947"/>
    </source>
</evidence>
<dbReference type="Gene3D" id="3.90.180.10">
    <property type="entry name" value="Medium-chain alcohol dehydrogenases, catalytic domain"/>
    <property type="match status" value="1"/>
</dbReference>
<dbReference type="GO" id="GO:0016491">
    <property type="term" value="F:oxidoreductase activity"/>
    <property type="evidence" value="ECO:0007669"/>
    <property type="project" value="UniProtKB-KW"/>
</dbReference>
<keyword evidence="5" id="KW-0560">Oxidoreductase</keyword>
<evidence type="ECO:0000259" key="7">
    <source>
        <dbReference type="Pfam" id="PF08240"/>
    </source>
</evidence>
<gene>
    <name evidence="8" type="ORF">ACTIVE_6125</name>
</gene>
<protein>
    <submittedName>
        <fullName evidence="8">Glutathione-independent formaldehyde dehydrogenase</fullName>
    </submittedName>
</protein>
<organism evidence="8 9">
    <name type="scientific">Actinomadura verrucosospora</name>
    <dbReference type="NCBI Taxonomy" id="46165"/>
    <lineage>
        <taxon>Bacteria</taxon>
        <taxon>Bacillati</taxon>
        <taxon>Actinomycetota</taxon>
        <taxon>Actinomycetes</taxon>
        <taxon>Streptosporangiales</taxon>
        <taxon>Thermomonosporaceae</taxon>
        <taxon>Actinomadura</taxon>
    </lineage>
</organism>
<reference evidence="8 9" key="1">
    <citation type="submission" date="2020-05" db="EMBL/GenBank/DDBJ databases">
        <title>Actinomadura verrucosospora NRRL-B18236 (PFL_A860) Genome sequencing and assembly.</title>
        <authorList>
            <person name="Samborskyy M."/>
        </authorList>
    </citation>
    <scope>NUCLEOTIDE SEQUENCE [LARGE SCALE GENOMIC DNA]</scope>
    <source>
        <strain evidence="8 9">NRRL:B18236</strain>
    </source>
</reference>
<dbReference type="InterPro" id="IPR011032">
    <property type="entry name" value="GroES-like_sf"/>
</dbReference>
<dbReference type="InterPro" id="IPR002328">
    <property type="entry name" value="ADH_Zn_CS"/>
</dbReference>
<dbReference type="GO" id="GO:0008270">
    <property type="term" value="F:zinc ion binding"/>
    <property type="evidence" value="ECO:0007669"/>
    <property type="project" value="InterPro"/>
</dbReference>
<dbReference type="PANTHER" id="PTHR42813">
    <property type="entry name" value="ZINC-TYPE ALCOHOL DEHYDROGENASE-LIKE"/>
    <property type="match status" value="1"/>
</dbReference>
<evidence type="ECO:0000313" key="9">
    <source>
        <dbReference type="Proteomes" id="UP000501240"/>
    </source>
</evidence>
<dbReference type="Proteomes" id="UP000501240">
    <property type="component" value="Chromosome"/>
</dbReference>
<comment type="cofactor">
    <cofactor evidence="1">
        <name>Zn(2+)</name>
        <dbReference type="ChEBI" id="CHEBI:29105"/>
    </cofactor>
</comment>
<dbReference type="SUPFAM" id="SSF50129">
    <property type="entry name" value="GroES-like"/>
    <property type="match status" value="1"/>
</dbReference>
<keyword evidence="4" id="KW-0862">Zinc</keyword>
<comment type="similarity">
    <text evidence="2">Belongs to the zinc-containing alcohol dehydrogenase family.</text>
</comment>
<accession>A0A7D3VWK4</accession>
<keyword evidence="6" id="KW-0520">NAD</keyword>
<evidence type="ECO:0000313" key="8">
    <source>
        <dbReference type="EMBL" id="QKG24478.1"/>
    </source>
</evidence>
<dbReference type="SUPFAM" id="SSF51735">
    <property type="entry name" value="NAD(P)-binding Rossmann-fold domains"/>
    <property type="match status" value="1"/>
</dbReference>
<evidence type="ECO:0000256" key="3">
    <source>
        <dbReference type="ARBA" id="ARBA00022723"/>
    </source>
</evidence>
<dbReference type="EMBL" id="CP053892">
    <property type="protein sequence ID" value="QKG24478.1"/>
    <property type="molecule type" value="Genomic_DNA"/>
</dbReference>
<dbReference type="InterPro" id="IPR013154">
    <property type="entry name" value="ADH-like_N"/>
</dbReference>
<proteinExistence type="inferred from homology"/>
<evidence type="ECO:0000256" key="6">
    <source>
        <dbReference type="ARBA" id="ARBA00023027"/>
    </source>
</evidence>
<keyword evidence="3" id="KW-0479">Metal-binding</keyword>
<dbReference type="AlphaFoldDB" id="A0A7D3VWK4"/>
<dbReference type="PANTHER" id="PTHR42813:SF3">
    <property type="entry name" value="GLUTATHIONE-INDEPENDENT FORMALDEHYDE DEHYDROGENASE"/>
    <property type="match status" value="1"/>
</dbReference>
<dbReference type="InterPro" id="IPR036291">
    <property type="entry name" value="NAD(P)-bd_dom_sf"/>
</dbReference>
<dbReference type="Gene3D" id="3.40.50.720">
    <property type="entry name" value="NAD(P)-binding Rossmann-like Domain"/>
    <property type="match status" value="1"/>
</dbReference>
<name>A0A7D3VWK4_ACTVE</name>
<feature type="domain" description="Alcohol dehydrogenase-like N-terminal" evidence="7">
    <location>
        <begin position="56"/>
        <end position="166"/>
    </location>
</feature>
<evidence type="ECO:0000256" key="5">
    <source>
        <dbReference type="ARBA" id="ARBA00023002"/>
    </source>
</evidence>